<keyword evidence="5" id="KW-1185">Reference proteome</keyword>
<dbReference type="Gene3D" id="3.40.390.10">
    <property type="entry name" value="Collagenase (Catalytic Domain)"/>
    <property type="match status" value="1"/>
</dbReference>
<dbReference type="InterPro" id="IPR033413">
    <property type="entry name" value="DUF5117"/>
</dbReference>
<dbReference type="PANTHER" id="PTHR38478">
    <property type="entry name" value="PEPTIDASE M1A AND M12B"/>
    <property type="match status" value="1"/>
</dbReference>
<dbReference type="EMBL" id="JAKEVY010000004">
    <property type="protein sequence ID" value="MCF1716353.1"/>
    <property type="molecule type" value="Genomic_DNA"/>
</dbReference>
<gene>
    <name evidence="4" type="ORF">L0U88_17055</name>
</gene>
<dbReference type="GO" id="GO:0008237">
    <property type="term" value="F:metallopeptidase activity"/>
    <property type="evidence" value="ECO:0007669"/>
    <property type="project" value="UniProtKB-KW"/>
</dbReference>
<dbReference type="Pfam" id="PF17162">
    <property type="entry name" value="DUF5118"/>
    <property type="match status" value="1"/>
</dbReference>
<protein>
    <submittedName>
        <fullName evidence="4">Zinc-dependent metalloprotease</fullName>
    </submittedName>
</protein>
<dbReference type="Proteomes" id="UP001200145">
    <property type="component" value="Unassembled WGS sequence"/>
</dbReference>
<feature type="domain" description="EcxA zinc-binding" evidence="1">
    <location>
        <begin position="430"/>
        <end position="737"/>
    </location>
</feature>
<dbReference type="InterPro" id="IPR034032">
    <property type="entry name" value="Zn_MMP-like_bac"/>
</dbReference>
<reference evidence="4 5" key="1">
    <citation type="submission" date="2022-01" db="EMBL/GenBank/DDBJ databases">
        <title>Flavihumibacter sp. nov., isolated from sediment of a river.</title>
        <authorList>
            <person name="Liu H."/>
        </authorList>
    </citation>
    <scope>NUCLEOTIDE SEQUENCE [LARGE SCALE GENOMIC DNA]</scope>
    <source>
        <strain evidence="4 5">RY-1</strain>
    </source>
</reference>
<proteinExistence type="predicted"/>
<comment type="caution">
    <text evidence="4">The sequence shown here is derived from an EMBL/GenBank/DDBJ whole genome shotgun (WGS) entry which is preliminary data.</text>
</comment>
<name>A0ABS9BKX7_9BACT</name>
<dbReference type="InterPro" id="IPR032534">
    <property type="entry name" value="EcxA_zinc-bd"/>
</dbReference>
<dbReference type="SUPFAM" id="SSF55486">
    <property type="entry name" value="Metalloproteases ('zincins'), catalytic domain"/>
    <property type="match status" value="1"/>
</dbReference>
<dbReference type="RefSeq" id="WP_234867472.1">
    <property type="nucleotide sequence ID" value="NZ_JAKEVY010000004.1"/>
</dbReference>
<evidence type="ECO:0000313" key="5">
    <source>
        <dbReference type="Proteomes" id="UP001200145"/>
    </source>
</evidence>
<keyword evidence="4" id="KW-0645">Protease</keyword>
<dbReference type="CDD" id="cd04276">
    <property type="entry name" value="ZnMc_MMP_like_2"/>
    <property type="match status" value="1"/>
</dbReference>
<dbReference type="Pfam" id="PF16313">
    <property type="entry name" value="DUF4953"/>
    <property type="match status" value="1"/>
</dbReference>
<accession>A0ABS9BKX7</accession>
<dbReference type="PANTHER" id="PTHR38478:SF1">
    <property type="entry name" value="ZINC DEPENDENT METALLOPROTEASE DOMAIN LIPOPROTEIN"/>
    <property type="match status" value="1"/>
</dbReference>
<dbReference type="InterPro" id="IPR024079">
    <property type="entry name" value="MetalloPept_cat_dom_sf"/>
</dbReference>
<dbReference type="InterPro" id="IPR033428">
    <property type="entry name" value="DUF5118"/>
</dbReference>
<organism evidence="4 5">
    <name type="scientific">Flavihumibacter fluminis</name>
    <dbReference type="NCBI Taxonomy" id="2909236"/>
    <lineage>
        <taxon>Bacteria</taxon>
        <taxon>Pseudomonadati</taxon>
        <taxon>Bacteroidota</taxon>
        <taxon>Chitinophagia</taxon>
        <taxon>Chitinophagales</taxon>
        <taxon>Chitinophagaceae</taxon>
        <taxon>Flavihumibacter</taxon>
    </lineage>
</organism>
<evidence type="ECO:0000259" key="3">
    <source>
        <dbReference type="Pfam" id="PF17162"/>
    </source>
</evidence>
<keyword evidence="4" id="KW-0378">Hydrolase</keyword>
<feature type="domain" description="DUF5117" evidence="2">
    <location>
        <begin position="110"/>
        <end position="297"/>
    </location>
</feature>
<evidence type="ECO:0000259" key="1">
    <source>
        <dbReference type="Pfam" id="PF16313"/>
    </source>
</evidence>
<dbReference type="Pfam" id="PF17148">
    <property type="entry name" value="DUF5117"/>
    <property type="match status" value="1"/>
</dbReference>
<evidence type="ECO:0000313" key="4">
    <source>
        <dbReference type="EMBL" id="MCF1716353.1"/>
    </source>
</evidence>
<sequence length="849" mass="96737">MKYLFLTVAIMATLSSYAQKKKVEVDSTEIKAAKALDSILNGVAGKPKKYNEIITEKAVTQKGFFHVHAIDQNYYWEIPKGMLGREMLIVSRFAKTPVNGILDPIPYYPGDQLNERIVTFEKGPDNKIFLRTVSSIVRSSDSSGNGMYKSVQKSSLRPILMAFPIKAFNEKDSAAVIDVTDLISNDHSLMTIPALFRPKYKLGVFAKDRSYVISVKPFSRNLEIRTLKTYMSLMDPGGDAATFEFATSLVLLPEKPMKPRMADSRVGYFAGGYVDFDGNPQGVKETYFINRWRLEPKKEDMVRYFAGELVEPEKPIIIYIDPSTPKKWVPYLIQGVNDWQAAFEKAGFKNAIIAKEAPENDSTWSLEDAMHSAIVYKPSLTPNAMGPHVNDPRSGEILETHIHWYHNVMALLRNWYMIQAGAIDPRARKLEFDDDLMGQLIRFVSSHEVGHTLGLAHNFGSSASVPVDSLRDKKWVEENGHTPSIMDYARFNYVAQPEDNISPKGIFPRIGDYDKWAIEWGYRYLPEFKSKEEEQTFMNNWIINATKNKRLVFGAQTVFTVIDPRNQNEDLGDDVMKANKLGIKNLKKILPQLPKWTMVPNQGHGNLKEMYSALVSQYLHYATHVINSIGGYYTDSKTAEQGGKDYRAISKSKQKNAMTWLKDEVFITPKWLLDRNVIDNIDPTGKTVHEVGMVTLSKLMTRMLVLVNTNRMFDSKENYELIEFLNDMKSAIWSEITTAKAIDSYRRDLQTFYITNLLGYIKHPMFEKPDTQTGDFIALLNSHAQVLLIDLQIAQSRYADPITRSHLRFNIDRLKKGLDPNANLSIDNRVKTPGFNIDHLNKSLFSCEH</sequence>
<keyword evidence="4" id="KW-0482">Metalloprotease</keyword>
<feature type="domain" description="DUF5118" evidence="3">
    <location>
        <begin position="47"/>
        <end position="96"/>
    </location>
</feature>
<evidence type="ECO:0000259" key="2">
    <source>
        <dbReference type="Pfam" id="PF17148"/>
    </source>
</evidence>